<proteinExistence type="predicted"/>
<name>A0A432GWH4_9DELT</name>
<sequence length="391" mass="43091">MKNILTILIFLLFLTSPLTIQYKETGFQFQGKAHGKELCEEDDEDCKEEGEEDSDDDSDHEEDDDDDEGDKDEEVEKDDDDKNNGESENISPPSPTACKSTVKVVGNVGDTAANMITTAVAKSANYSKGLTIFGINILATSEVPDEKLLHAANITAELIDNNEDGTPDNTCVTAILSKLGGYVSMYNKAEGNSVEINQDPLDEVGAGGSGLGAYETLNNYADGKSHDASIEEIFHLITQRGYSRVYPKVFGESNTSTSSLAKAMDTARGGEQRCAKEECNWNYNNTSCPIWSDLVDSGDAWYFYADPTADYATMMTEYIYWSVSSNFGMHDSSAGRKKAKTEWCPNTKEILKAQDPAVYNLIKDPKYAFPTVLPNADYTYYTFKTSDIKSF</sequence>
<dbReference type="AlphaFoldDB" id="A0A432GWH4"/>
<feature type="compositionally biased region" description="Acidic residues" evidence="1">
    <location>
        <begin position="39"/>
        <end position="79"/>
    </location>
</feature>
<evidence type="ECO:0000256" key="1">
    <source>
        <dbReference type="SAM" id="MobiDB-lite"/>
    </source>
</evidence>
<evidence type="ECO:0000313" key="3">
    <source>
        <dbReference type="Proteomes" id="UP000287917"/>
    </source>
</evidence>
<comment type="caution">
    <text evidence="2">The sequence shown here is derived from an EMBL/GenBank/DDBJ whole genome shotgun (WGS) entry which is preliminary data.</text>
</comment>
<evidence type="ECO:0000313" key="2">
    <source>
        <dbReference type="EMBL" id="RTZ87866.1"/>
    </source>
</evidence>
<dbReference type="Proteomes" id="UP000287917">
    <property type="component" value="Unassembled WGS sequence"/>
</dbReference>
<organism evidence="2 3">
    <name type="scientific">SAR324 cluster bacterium</name>
    <dbReference type="NCBI Taxonomy" id="2024889"/>
    <lineage>
        <taxon>Bacteria</taxon>
        <taxon>Deltaproteobacteria</taxon>
        <taxon>SAR324 cluster</taxon>
    </lineage>
</organism>
<feature type="region of interest" description="Disordered" evidence="1">
    <location>
        <begin position="32"/>
        <end position="99"/>
    </location>
</feature>
<accession>A0A432GWH4</accession>
<gene>
    <name evidence="2" type="ORF">DSY96_00310</name>
</gene>
<protein>
    <submittedName>
        <fullName evidence="2">Uncharacterized protein</fullName>
    </submittedName>
</protein>
<dbReference type="EMBL" id="QNZK01000012">
    <property type="protein sequence ID" value="RTZ87866.1"/>
    <property type="molecule type" value="Genomic_DNA"/>
</dbReference>
<reference evidence="2 3" key="1">
    <citation type="submission" date="2018-06" db="EMBL/GenBank/DDBJ databases">
        <title>Combined omics and stable isotope probing to characterize newly discovered Mariana Back-Arc vent microbial communities.</title>
        <authorList>
            <person name="Trembath-Reichert E."/>
            <person name="Huber J.A."/>
        </authorList>
    </citation>
    <scope>NUCLEOTIDE SEQUENCE [LARGE SCALE GENOMIC DNA]</scope>
    <source>
        <strain evidence="2">MAG 58</strain>
    </source>
</reference>